<feature type="region of interest" description="Disordered" evidence="1">
    <location>
        <begin position="249"/>
        <end position="292"/>
    </location>
</feature>
<dbReference type="PANTHER" id="PTHR31197:SF5">
    <property type="entry name" value="OS01G0612600 PROTEIN"/>
    <property type="match status" value="1"/>
</dbReference>
<organism evidence="2 3">
    <name type="scientific">Dendrobium catenatum</name>
    <dbReference type="NCBI Taxonomy" id="906689"/>
    <lineage>
        <taxon>Eukaryota</taxon>
        <taxon>Viridiplantae</taxon>
        <taxon>Streptophyta</taxon>
        <taxon>Embryophyta</taxon>
        <taxon>Tracheophyta</taxon>
        <taxon>Spermatophyta</taxon>
        <taxon>Magnoliopsida</taxon>
        <taxon>Liliopsida</taxon>
        <taxon>Asparagales</taxon>
        <taxon>Orchidaceae</taxon>
        <taxon>Epidendroideae</taxon>
        <taxon>Malaxideae</taxon>
        <taxon>Dendrobiinae</taxon>
        <taxon>Dendrobium</taxon>
    </lineage>
</organism>
<reference evidence="2 3" key="1">
    <citation type="journal article" date="2016" name="Sci. Rep.">
        <title>The Dendrobium catenatum Lindl. genome sequence provides insights into polysaccharide synthase, floral development and adaptive evolution.</title>
        <authorList>
            <person name="Zhang G.Q."/>
            <person name="Xu Q."/>
            <person name="Bian C."/>
            <person name="Tsai W.C."/>
            <person name="Yeh C.M."/>
            <person name="Liu K.W."/>
            <person name="Yoshida K."/>
            <person name="Zhang L.S."/>
            <person name="Chang S.B."/>
            <person name="Chen F."/>
            <person name="Shi Y."/>
            <person name="Su Y.Y."/>
            <person name="Zhang Y.Q."/>
            <person name="Chen L.J."/>
            <person name="Yin Y."/>
            <person name="Lin M."/>
            <person name="Huang H."/>
            <person name="Deng H."/>
            <person name="Wang Z.W."/>
            <person name="Zhu S.L."/>
            <person name="Zhao X."/>
            <person name="Deng C."/>
            <person name="Niu S.C."/>
            <person name="Huang J."/>
            <person name="Wang M."/>
            <person name="Liu G.H."/>
            <person name="Yang H.J."/>
            <person name="Xiao X.J."/>
            <person name="Hsiao Y.Y."/>
            <person name="Wu W.L."/>
            <person name="Chen Y.Y."/>
            <person name="Mitsuda N."/>
            <person name="Ohme-Takagi M."/>
            <person name="Luo Y.B."/>
            <person name="Van de Peer Y."/>
            <person name="Liu Z.J."/>
        </authorList>
    </citation>
    <scope>NUCLEOTIDE SEQUENCE [LARGE SCALE GENOMIC DNA]</scope>
    <source>
        <tissue evidence="2">The whole plant</tissue>
    </source>
</reference>
<sequence length="292" mass="32878">MPKDRRSRSVSFDRASPFPSRSSNCRSPLPVASDFQKWDEIRCPVCMEHPHNAVLLLCASHDKGCRPFMCDTSYRHSNCLDQYRKPKLSCPLCRGVVSGSKVVEAARKHMNTKARSCSSESCGFAGAYSELRKHARTEHPLVRPSEADPERERDWRRLEQQRDLGDLFSTMQSAFGGEEDDYAFLADGGEFGGLLPFPTITFFLVLRFRGTGGLSSSTGWSNGRRGSSRSSRSRRGMGRVLWGESIVESEAGGRDRSDADDGEDVPSPSRRRQRRTRRQLTMVDDDDENIIM</sequence>
<feature type="region of interest" description="Disordered" evidence="1">
    <location>
        <begin position="1"/>
        <end position="27"/>
    </location>
</feature>
<evidence type="ECO:0000313" key="3">
    <source>
        <dbReference type="Proteomes" id="UP000233837"/>
    </source>
</evidence>
<dbReference type="AlphaFoldDB" id="A0A2I0WG18"/>
<feature type="compositionally biased region" description="Low complexity" evidence="1">
    <location>
        <begin position="214"/>
        <end position="230"/>
    </location>
</feature>
<reference evidence="2 3" key="2">
    <citation type="journal article" date="2017" name="Nature">
        <title>The Apostasia genome and the evolution of orchids.</title>
        <authorList>
            <person name="Zhang G.Q."/>
            <person name="Liu K.W."/>
            <person name="Li Z."/>
            <person name="Lohaus R."/>
            <person name="Hsiao Y.Y."/>
            <person name="Niu S.C."/>
            <person name="Wang J.Y."/>
            <person name="Lin Y.C."/>
            <person name="Xu Q."/>
            <person name="Chen L.J."/>
            <person name="Yoshida K."/>
            <person name="Fujiwara S."/>
            <person name="Wang Z.W."/>
            <person name="Zhang Y.Q."/>
            <person name="Mitsuda N."/>
            <person name="Wang M."/>
            <person name="Liu G.H."/>
            <person name="Pecoraro L."/>
            <person name="Huang H.X."/>
            <person name="Xiao X.J."/>
            <person name="Lin M."/>
            <person name="Wu X.Y."/>
            <person name="Wu W.L."/>
            <person name="Chen Y.Y."/>
            <person name="Chang S.B."/>
            <person name="Sakamoto S."/>
            <person name="Ohme-Takagi M."/>
            <person name="Yagi M."/>
            <person name="Zeng S.J."/>
            <person name="Shen C.Y."/>
            <person name="Yeh C.M."/>
            <person name="Luo Y.B."/>
            <person name="Tsai W.C."/>
            <person name="Van de Peer Y."/>
            <person name="Liu Z.J."/>
        </authorList>
    </citation>
    <scope>NUCLEOTIDE SEQUENCE [LARGE SCALE GENOMIC DNA]</scope>
    <source>
        <tissue evidence="2">The whole plant</tissue>
    </source>
</reference>
<feature type="compositionally biased region" description="Basic residues" evidence="1">
    <location>
        <begin position="269"/>
        <end position="278"/>
    </location>
</feature>
<protein>
    <submittedName>
        <fullName evidence="2">Uncharacterized protein</fullName>
    </submittedName>
</protein>
<dbReference type="Proteomes" id="UP000233837">
    <property type="component" value="Unassembled WGS sequence"/>
</dbReference>
<name>A0A2I0WG18_9ASPA</name>
<dbReference type="PANTHER" id="PTHR31197">
    <property type="entry name" value="OS01G0612600 PROTEIN"/>
    <property type="match status" value="1"/>
</dbReference>
<dbReference type="InterPro" id="IPR013083">
    <property type="entry name" value="Znf_RING/FYVE/PHD"/>
</dbReference>
<evidence type="ECO:0000313" key="2">
    <source>
        <dbReference type="EMBL" id="PKU74591.1"/>
    </source>
</evidence>
<dbReference type="Gene3D" id="3.30.40.10">
    <property type="entry name" value="Zinc/RING finger domain, C3HC4 (zinc finger)"/>
    <property type="match status" value="1"/>
</dbReference>
<proteinExistence type="predicted"/>
<dbReference type="InterPro" id="IPR012866">
    <property type="entry name" value="DUF1644"/>
</dbReference>
<gene>
    <name evidence="2" type="ORF">MA16_Dca003794</name>
</gene>
<evidence type="ECO:0000256" key="1">
    <source>
        <dbReference type="SAM" id="MobiDB-lite"/>
    </source>
</evidence>
<feature type="compositionally biased region" description="Acidic residues" evidence="1">
    <location>
        <begin position="283"/>
        <end position="292"/>
    </location>
</feature>
<accession>A0A2I0WG18</accession>
<dbReference type="EMBL" id="KZ502674">
    <property type="protein sequence ID" value="PKU74591.1"/>
    <property type="molecule type" value="Genomic_DNA"/>
</dbReference>
<dbReference type="Pfam" id="PF07800">
    <property type="entry name" value="DUF1644"/>
    <property type="match status" value="2"/>
</dbReference>
<keyword evidence="3" id="KW-1185">Reference proteome</keyword>
<feature type="region of interest" description="Disordered" evidence="1">
    <location>
        <begin position="214"/>
        <end position="236"/>
    </location>
</feature>